<proteinExistence type="predicted"/>
<name>A0A2P2P335_RHIMU</name>
<keyword evidence="1" id="KW-1133">Transmembrane helix</keyword>
<reference evidence="2" key="1">
    <citation type="submission" date="2018-02" db="EMBL/GenBank/DDBJ databases">
        <title>Rhizophora mucronata_Transcriptome.</title>
        <authorList>
            <person name="Meera S.P."/>
            <person name="Sreeshan A."/>
            <person name="Augustine A."/>
        </authorList>
    </citation>
    <scope>NUCLEOTIDE SEQUENCE</scope>
    <source>
        <tissue evidence="2">Leaf</tissue>
    </source>
</reference>
<protein>
    <submittedName>
        <fullName evidence="2">Uncharacterized protein</fullName>
    </submittedName>
</protein>
<organism evidence="2">
    <name type="scientific">Rhizophora mucronata</name>
    <name type="common">Asiatic mangrove</name>
    <dbReference type="NCBI Taxonomy" id="61149"/>
    <lineage>
        <taxon>Eukaryota</taxon>
        <taxon>Viridiplantae</taxon>
        <taxon>Streptophyta</taxon>
        <taxon>Embryophyta</taxon>
        <taxon>Tracheophyta</taxon>
        <taxon>Spermatophyta</taxon>
        <taxon>Magnoliopsida</taxon>
        <taxon>eudicotyledons</taxon>
        <taxon>Gunneridae</taxon>
        <taxon>Pentapetalae</taxon>
        <taxon>rosids</taxon>
        <taxon>fabids</taxon>
        <taxon>Malpighiales</taxon>
        <taxon>Rhizophoraceae</taxon>
        <taxon>Rhizophora</taxon>
    </lineage>
</organism>
<feature type="transmembrane region" description="Helical" evidence="1">
    <location>
        <begin position="53"/>
        <end position="71"/>
    </location>
</feature>
<dbReference type="EMBL" id="GGEC01068646">
    <property type="protein sequence ID" value="MBX49130.1"/>
    <property type="molecule type" value="Transcribed_RNA"/>
</dbReference>
<sequence>MLLKIITPLFGFFLFIFSLILKPRHHSTSLRQDGTSSFFGPILAATVNVNNHIFLSLISYCGYMSIFSFIISTKTCSEMVQLIWSSLDFRGAMA</sequence>
<evidence type="ECO:0000313" key="2">
    <source>
        <dbReference type="EMBL" id="MBX49130.1"/>
    </source>
</evidence>
<keyword evidence="1" id="KW-0472">Membrane</keyword>
<evidence type="ECO:0000256" key="1">
    <source>
        <dbReference type="SAM" id="Phobius"/>
    </source>
</evidence>
<dbReference type="AlphaFoldDB" id="A0A2P2P335"/>
<keyword evidence="1" id="KW-0812">Transmembrane</keyword>
<accession>A0A2P2P335</accession>